<dbReference type="GO" id="GO:0005524">
    <property type="term" value="F:ATP binding"/>
    <property type="evidence" value="ECO:0007669"/>
    <property type="project" value="InterPro"/>
</dbReference>
<dbReference type="GO" id="GO:0009236">
    <property type="term" value="P:cobalamin biosynthetic process"/>
    <property type="evidence" value="ECO:0007669"/>
    <property type="project" value="InterPro"/>
</dbReference>
<dbReference type="Proteomes" id="UP000248132">
    <property type="component" value="Unassembled WGS sequence"/>
</dbReference>
<reference evidence="1 2" key="1">
    <citation type="submission" date="2018-06" db="EMBL/GenBank/DDBJ databases">
        <title>Genomic Encyclopedia of Type Strains, Phase I: the one thousand microbial genomes (KMG-I) project.</title>
        <authorList>
            <person name="Kyrpides N."/>
        </authorList>
    </citation>
    <scope>NUCLEOTIDE SEQUENCE [LARGE SCALE GENOMIC DNA]</scope>
    <source>
        <strain evidence="1 2">DSM 19573</strain>
    </source>
</reference>
<dbReference type="PANTHER" id="PTHR46638">
    <property type="entry name" value="CORRINOID ADENOSYLTRANSFERASE"/>
    <property type="match status" value="1"/>
</dbReference>
<accession>A0A318XMG8</accession>
<name>A0A318XMG8_9FIRM</name>
<sequence length="173" mass="19089">MDGLVHIYTGNGKGKTTAAVGLGIRAAGSGMKVLMIQFCKGGSTCEELVIAQLKPAFELLKDKKISKFTWQMTEEEHKQMRENTLNLFNLAISSANNKDMIILDEIMAAISAGFIDEKLVFDFVKNKPSHLELVMTGRNAPEKLVELADYVSEINAVKHPMTKGIDARKGIEF</sequence>
<dbReference type="EMBL" id="QKMR01000004">
    <property type="protein sequence ID" value="PYG89047.1"/>
    <property type="molecule type" value="Genomic_DNA"/>
</dbReference>
<proteinExistence type="predicted"/>
<keyword evidence="2" id="KW-1185">Reference proteome</keyword>
<comment type="caution">
    <text evidence="1">The sequence shown here is derived from an EMBL/GenBank/DDBJ whole genome shotgun (WGS) entry which is preliminary data.</text>
</comment>
<dbReference type="InterPro" id="IPR027417">
    <property type="entry name" value="P-loop_NTPase"/>
</dbReference>
<dbReference type="PANTHER" id="PTHR46638:SF1">
    <property type="entry name" value="CORRINOID ADENOSYLTRANSFERASE"/>
    <property type="match status" value="1"/>
</dbReference>
<dbReference type="PIRSF" id="PIRSF015617">
    <property type="entry name" value="Adensltrnsf_CobA"/>
    <property type="match status" value="1"/>
</dbReference>
<protein>
    <submittedName>
        <fullName evidence="1">Cob(I)alamin adenosyltransferase</fullName>
    </submittedName>
</protein>
<dbReference type="Pfam" id="PF02572">
    <property type="entry name" value="CobA_CobO_BtuR"/>
    <property type="match status" value="1"/>
</dbReference>
<dbReference type="InterPro" id="IPR003724">
    <property type="entry name" value="CblAdoTrfase_CobA"/>
</dbReference>
<organism evidence="1 2">
    <name type="scientific">Ruminiclostridium sufflavum DSM 19573</name>
    <dbReference type="NCBI Taxonomy" id="1121337"/>
    <lineage>
        <taxon>Bacteria</taxon>
        <taxon>Bacillati</taxon>
        <taxon>Bacillota</taxon>
        <taxon>Clostridia</taxon>
        <taxon>Eubacteriales</taxon>
        <taxon>Oscillospiraceae</taxon>
        <taxon>Ruminiclostridium</taxon>
    </lineage>
</organism>
<evidence type="ECO:0000313" key="2">
    <source>
        <dbReference type="Proteomes" id="UP000248132"/>
    </source>
</evidence>
<dbReference type="SUPFAM" id="SSF52540">
    <property type="entry name" value="P-loop containing nucleoside triphosphate hydrolases"/>
    <property type="match status" value="1"/>
</dbReference>
<dbReference type="OrthoDB" id="9810309at2"/>
<gene>
    <name evidence="1" type="ORF">LY28_00868</name>
</gene>
<dbReference type="Gene3D" id="3.40.50.300">
    <property type="entry name" value="P-loop containing nucleotide triphosphate hydrolases"/>
    <property type="match status" value="1"/>
</dbReference>
<dbReference type="AlphaFoldDB" id="A0A318XMG8"/>
<evidence type="ECO:0000313" key="1">
    <source>
        <dbReference type="EMBL" id="PYG89047.1"/>
    </source>
</evidence>
<dbReference type="RefSeq" id="WP_110460941.1">
    <property type="nucleotide sequence ID" value="NZ_QKMR01000004.1"/>
</dbReference>
<keyword evidence="1" id="KW-0808">Transferase</keyword>
<dbReference type="GO" id="GO:0008817">
    <property type="term" value="F:corrinoid adenosyltransferase activity"/>
    <property type="evidence" value="ECO:0007669"/>
    <property type="project" value="InterPro"/>
</dbReference>